<dbReference type="InterPro" id="IPR041657">
    <property type="entry name" value="HTH_17"/>
</dbReference>
<evidence type="ECO:0000256" key="1">
    <source>
        <dbReference type="SAM" id="Coils"/>
    </source>
</evidence>
<accession>A0ABN1NX71</accession>
<evidence type="ECO:0000259" key="2">
    <source>
        <dbReference type="Pfam" id="PF12728"/>
    </source>
</evidence>
<dbReference type="EMBL" id="BAAAHQ010000007">
    <property type="protein sequence ID" value="GAA0918737.1"/>
    <property type="molecule type" value="Genomic_DNA"/>
</dbReference>
<dbReference type="Proteomes" id="UP001501578">
    <property type="component" value="Unassembled WGS sequence"/>
</dbReference>
<dbReference type="RefSeq" id="WP_343949063.1">
    <property type="nucleotide sequence ID" value="NZ_BAAAHQ010000007.1"/>
</dbReference>
<dbReference type="NCBIfam" id="TIGR01764">
    <property type="entry name" value="excise"/>
    <property type="match status" value="1"/>
</dbReference>
<reference evidence="3 4" key="1">
    <citation type="journal article" date="2019" name="Int. J. Syst. Evol. Microbiol.">
        <title>The Global Catalogue of Microorganisms (GCM) 10K type strain sequencing project: providing services to taxonomists for standard genome sequencing and annotation.</title>
        <authorList>
            <consortium name="The Broad Institute Genomics Platform"/>
            <consortium name="The Broad Institute Genome Sequencing Center for Infectious Disease"/>
            <person name="Wu L."/>
            <person name="Ma J."/>
        </authorList>
    </citation>
    <scope>NUCLEOTIDE SEQUENCE [LARGE SCALE GENOMIC DNA]</scope>
    <source>
        <strain evidence="3 4">JCM 11136</strain>
    </source>
</reference>
<evidence type="ECO:0000313" key="4">
    <source>
        <dbReference type="Proteomes" id="UP001501578"/>
    </source>
</evidence>
<sequence>MNDPLDNVQDLVNGILDAVAPPRKKLLTVQEAALAMRVSSSTVLGLIRDQSLGNISIHKKSYRIPRQALRDHLLHRYVASELTAATQELALVQLELKRRKAELDRITKRIAQASDAPAP</sequence>
<comment type="caution">
    <text evidence="3">The sequence shown here is derived from an EMBL/GenBank/DDBJ whole genome shotgun (WGS) entry which is preliminary data.</text>
</comment>
<evidence type="ECO:0000313" key="3">
    <source>
        <dbReference type="EMBL" id="GAA0918737.1"/>
    </source>
</evidence>
<keyword evidence="1" id="KW-0175">Coiled coil</keyword>
<gene>
    <name evidence="3" type="ORF">GCM10009560_15920</name>
</gene>
<proteinExistence type="predicted"/>
<dbReference type="Pfam" id="PF12728">
    <property type="entry name" value="HTH_17"/>
    <property type="match status" value="1"/>
</dbReference>
<feature type="coiled-coil region" evidence="1">
    <location>
        <begin position="84"/>
        <end position="116"/>
    </location>
</feature>
<dbReference type="InterPro" id="IPR010093">
    <property type="entry name" value="SinI_DNA-bd"/>
</dbReference>
<organism evidence="3 4">
    <name type="scientific">Nonomuraea longicatena</name>
    <dbReference type="NCBI Taxonomy" id="83682"/>
    <lineage>
        <taxon>Bacteria</taxon>
        <taxon>Bacillati</taxon>
        <taxon>Actinomycetota</taxon>
        <taxon>Actinomycetes</taxon>
        <taxon>Streptosporangiales</taxon>
        <taxon>Streptosporangiaceae</taxon>
        <taxon>Nonomuraea</taxon>
    </lineage>
</organism>
<keyword evidence="4" id="KW-1185">Reference proteome</keyword>
<name>A0ABN1NX71_9ACTN</name>
<feature type="domain" description="Helix-turn-helix" evidence="2">
    <location>
        <begin position="26"/>
        <end position="73"/>
    </location>
</feature>
<protein>
    <recommendedName>
        <fullName evidence="2">Helix-turn-helix domain-containing protein</fullName>
    </recommendedName>
</protein>